<evidence type="ECO:0000256" key="4">
    <source>
        <dbReference type="ARBA" id="ARBA00023163"/>
    </source>
</evidence>
<dbReference type="SUPFAM" id="SSF53850">
    <property type="entry name" value="Periplasmic binding protein-like II"/>
    <property type="match status" value="1"/>
</dbReference>
<keyword evidence="3 6" id="KW-0238">DNA-binding</keyword>
<organism evidence="6 7">
    <name type="scientific">Lonepinella koalarum</name>
    <dbReference type="NCBI Taxonomy" id="53417"/>
    <lineage>
        <taxon>Bacteria</taxon>
        <taxon>Pseudomonadati</taxon>
        <taxon>Pseudomonadota</taxon>
        <taxon>Gammaproteobacteria</taxon>
        <taxon>Pasteurellales</taxon>
        <taxon>Pasteurellaceae</taxon>
        <taxon>Lonepinella</taxon>
    </lineage>
</organism>
<evidence type="ECO:0000313" key="6">
    <source>
        <dbReference type="EMBL" id="TCK71183.1"/>
    </source>
</evidence>
<dbReference type="InterPro" id="IPR005119">
    <property type="entry name" value="LysR_subst-bd"/>
</dbReference>
<dbReference type="AlphaFoldDB" id="A0A4R1L2P6"/>
<dbReference type="PANTHER" id="PTHR30537:SF3">
    <property type="entry name" value="TRANSCRIPTIONAL REGULATORY PROTEIN"/>
    <property type="match status" value="1"/>
</dbReference>
<evidence type="ECO:0000256" key="2">
    <source>
        <dbReference type="ARBA" id="ARBA00023015"/>
    </source>
</evidence>
<dbReference type="GO" id="GO:0003700">
    <property type="term" value="F:DNA-binding transcription factor activity"/>
    <property type="evidence" value="ECO:0007669"/>
    <property type="project" value="InterPro"/>
</dbReference>
<dbReference type="PROSITE" id="PS50931">
    <property type="entry name" value="HTH_LYSR"/>
    <property type="match status" value="1"/>
</dbReference>
<evidence type="ECO:0000256" key="3">
    <source>
        <dbReference type="ARBA" id="ARBA00023125"/>
    </source>
</evidence>
<dbReference type="SUPFAM" id="SSF46785">
    <property type="entry name" value="Winged helix' DNA-binding domain"/>
    <property type="match status" value="1"/>
</dbReference>
<accession>A0A4R1L2P6</accession>
<feature type="domain" description="HTH lysR-type" evidence="5">
    <location>
        <begin position="7"/>
        <end position="64"/>
    </location>
</feature>
<dbReference type="Pfam" id="PF03466">
    <property type="entry name" value="LysR_substrate"/>
    <property type="match status" value="1"/>
</dbReference>
<keyword evidence="7" id="KW-1185">Reference proteome</keyword>
<dbReference type="Gene3D" id="1.10.10.10">
    <property type="entry name" value="Winged helix-like DNA-binding domain superfamily/Winged helix DNA-binding domain"/>
    <property type="match status" value="1"/>
</dbReference>
<reference evidence="6 7" key="1">
    <citation type="submission" date="2019-03" db="EMBL/GenBank/DDBJ databases">
        <title>Genomic Encyclopedia of Type Strains, Phase IV (KMG-IV): sequencing the most valuable type-strain genomes for metagenomic binning, comparative biology and taxonomic classification.</title>
        <authorList>
            <person name="Goeker M."/>
        </authorList>
    </citation>
    <scope>NUCLEOTIDE SEQUENCE [LARGE SCALE GENOMIC DNA]</scope>
    <source>
        <strain evidence="6 7">DSM 10053</strain>
    </source>
</reference>
<gene>
    <name evidence="6" type="ORF">EV692_0247</name>
</gene>
<sequence>MPHANALDWNNIYYFVTLVEQQTLTATAEILGVQHSTVARQMESLENRLKLRLFDRINKRYLLTEDGKRLYQQAREIHKNMLVLQRIAHEQTQAMHEVVVSVSPLLGQMILAPHLAEFRHRHPNIRLVLQSTSNLSDLYQRQADIALRIPSPEQGDLVVRRLFNINVRLYAHNDYLRSYKESEWRFIGVKSHGILEYLVDNLLTNCTVVLSSNDFMVIKQLIMQKVGISVLPDFYVLPSDNLTAISLPGKESVFTAHLHMVMHEGVRRSPNVRAVADFLVEKLAQK</sequence>
<comment type="similarity">
    <text evidence="1">Belongs to the LysR transcriptional regulatory family.</text>
</comment>
<dbReference type="GO" id="GO:0043565">
    <property type="term" value="F:sequence-specific DNA binding"/>
    <property type="evidence" value="ECO:0007669"/>
    <property type="project" value="TreeGrafter"/>
</dbReference>
<dbReference type="Gene3D" id="3.40.190.290">
    <property type="match status" value="1"/>
</dbReference>
<evidence type="ECO:0000259" key="5">
    <source>
        <dbReference type="PROSITE" id="PS50931"/>
    </source>
</evidence>
<evidence type="ECO:0000256" key="1">
    <source>
        <dbReference type="ARBA" id="ARBA00009437"/>
    </source>
</evidence>
<name>A0A4R1L2P6_9PAST</name>
<dbReference type="RefSeq" id="WP_132300276.1">
    <property type="nucleotide sequence ID" value="NZ_CP170642.1"/>
</dbReference>
<dbReference type="EMBL" id="SMGJ01000001">
    <property type="protein sequence ID" value="TCK71183.1"/>
    <property type="molecule type" value="Genomic_DNA"/>
</dbReference>
<dbReference type="InterPro" id="IPR036388">
    <property type="entry name" value="WH-like_DNA-bd_sf"/>
</dbReference>
<dbReference type="Proteomes" id="UP000295496">
    <property type="component" value="Unassembled WGS sequence"/>
</dbReference>
<dbReference type="GO" id="GO:0006351">
    <property type="term" value="P:DNA-templated transcription"/>
    <property type="evidence" value="ECO:0007669"/>
    <property type="project" value="TreeGrafter"/>
</dbReference>
<dbReference type="InterPro" id="IPR058163">
    <property type="entry name" value="LysR-type_TF_proteobact-type"/>
</dbReference>
<evidence type="ECO:0000313" key="7">
    <source>
        <dbReference type="Proteomes" id="UP000295496"/>
    </source>
</evidence>
<keyword evidence="4" id="KW-0804">Transcription</keyword>
<comment type="caution">
    <text evidence="6">The sequence shown here is derived from an EMBL/GenBank/DDBJ whole genome shotgun (WGS) entry which is preliminary data.</text>
</comment>
<keyword evidence="2" id="KW-0805">Transcription regulation</keyword>
<dbReference type="Pfam" id="PF00126">
    <property type="entry name" value="HTH_1"/>
    <property type="match status" value="1"/>
</dbReference>
<proteinExistence type="inferred from homology"/>
<protein>
    <submittedName>
        <fullName evidence="6">DNA-binding transcriptional LysR family regulator</fullName>
    </submittedName>
</protein>
<dbReference type="InterPro" id="IPR036390">
    <property type="entry name" value="WH_DNA-bd_sf"/>
</dbReference>
<dbReference type="PANTHER" id="PTHR30537">
    <property type="entry name" value="HTH-TYPE TRANSCRIPTIONAL REGULATOR"/>
    <property type="match status" value="1"/>
</dbReference>
<dbReference type="InterPro" id="IPR000847">
    <property type="entry name" value="LysR_HTH_N"/>
</dbReference>